<sequence length="847" mass="94746">MTKLPLLSFIVGTMITSSLSTTVSATIQTQFQLPQGVEYQKAITTPDEFLGYPMGKWHLRHDQLNFYIKNLAEQSPRVALEHSGKSHEDRQQLSLLITSESNHNNIDSILAQRAAVKHGESSKGPLVVWLAYSIHGDEASGVHAAMELSYYLSASNESWVKSLLEETVVIITPSQNPDGMDRFATWANNNRSNTFNADPNNREHHQHWARGRLNHYLADLNRDWLFLRHPESQGRVALFHKWQPHYVGDFHEMGHRSSYFFQPGVPSRTHPLTPQKNQQLTDKIANYHRAALDKVGQPYYSKQSFDDFFYGKGSTYPDINGAIGVLFEQASARGQAQDSPNGVVTLTRAIQNQFATSISSLKGTLALKDELHQYQNDFFKDKQSDSKRQQGVLISTHTDIQRRDEFASLLNQHQIRSHYLTKNVNKADVNFTPNDSLFIPLEQPQSDLITALFDKRTEFEDETFYDVSSFDLAAAFDLTVSEKVSLKAPQFTKNNPTKTSNTIGSNSVAVLLDWQQSASAKVLQQLLANDVIVKYSQKPFSVKHQNTTQNFGAGSLQIHLRQDNISREQLITMLESLSSEHQLKSTAVDTFASVTGGDLGSPDFKAIQLVKPLLITGDGSNPMEVGQIWHYLDNTLKMPVTLTKGSRLKRLKLSDYSHVLFAHGNYNSLDKTTAIALKAFVKQGGTIVAHKGALRWLKKHELLSSELFDSKQAQALFNTNALTFGDQSALRAKQTIGGAIVNVELDLTHPLNYGLSRPQLKIMKNSILALVAEKPFTVSGQYAKQPLSSGFMAQEYQSVYPQKSAVVAESLGRGQVIGFADNLLFRNIWLGSERIYANALFFAPNSL</sequence>
<dbReference type="InterPro" id="IPR029062">
    <property type="entry name" value="Class_I_gatase-like"/>
</dbReference>
<dbReference type="OrthoDB" id="9758209at2"/>
<protein>
    <submittedName>
        <fullName evidence="9">Peptidase M14</fullName>
    </submittedName>
</protein>
<dbReference type="SUPFAM" id="SSF52317">
    <property type="entry name" value="Class I glutamine amidotransferase-like"/>
    <property type="match status" value="1"/>
</dbReference>
<dbReference type="Gene3D" id="3.40.630.10">
    <property type="entry name" value="Zn peptidases"/>
    <property type="match status" value="1"/>
</dbReference>
<dbReference type="Pfam" id="PF00246">
    <property type="entry name" value="Peptidase_M14"/>
    <property type="match status" value="1"/>
</dbReference>
<dbReference type="GO" id="GO:0005615">
    <property type="term" value="C:extracellular space"/>
    <property type="evidence" value="ECO:0007669"/>
    <property type="project" value="TreeGrafter"/>
</dbReference>
<feature type="domain" description="Peptidase M14" evidence="8">
    <location>
        <begin position="57"/>
        <end position="350"/>
    </location>
</feature>
<evidence type="ECO:0000256" key="1">
    <source>
        <dbReference type="ARBA" id="ARBA00001947"/>
    </source>
</evidence>
<reference evidence="9 10" key="1">
    <citation type="submission" date="2018-09" db="EMBL/GenBank/DDBJ databases">
        <title>Phylogeny of the Shewanellaceae, and recommendation for two new genera, Pseudoshewanella and Parashewanella.</title>
        <authorList>
            <person name="Wang G."/>
        </authorList>
    </citation>
    <scope>NUCLEOTIDE SEQUENCE [LARGE SCALE GENOMIC DNA]</scope>
    <source>
        <strain evidence="9 10">KCTC 22492</strain>
    </source>
</reference>
<keyword evidence="4" id="KW-0378">Hydrolase</keyword>
<dbReference type="SUPFAM" id="SSF53187">
    <property type="entry name" value="Zn-dependent exopeptidases"/>
    <property type="match status" value="1"/>
</dbReference>
<dbReference type="PANTHER" id="PTHR11705:SF143">
    <property type="entry name" value="SLL0236 PROTEIN"/>
    <property type="match status" value="1"/>
</dbReference>
<dbReference type="GO" id="GO:0008270">
    <property type="term" value="F:zinc ion binding"/>
    <property type="evidence" value="ECO:0007669"/>
    <property type="project" value="InterPro"/>
</dbReference>
<accession>A0A3A6U5L6</accession>
<dbReference type="GO" id="GO:0006508">
    <property type="term" value="P:proteolysis"/>
    <property type="evidence" value="ECO:0007669"/>
    <property type="project" value="UniProtKB-KW"/>
</dbReference>
<dbReference type="PROSITE" id="PS52035">
    <property type="entry name" value="PEPTIDASE_M14"/>
    <property type="match status" value="1"/>
</dbReference>
<name>A0A3A6U5L6_9GAMM</name>
<dbReference type="PANTHER" id="PTHR11705">
    <property type="entry name" value="PROTEASE FAMILY M14 CARBOXYPEPTIDASE A,B"/>
    <property type="match status" value="1"/>
</dbReference>
<keyword evidence="3" id="KW-0645">Protease</keyword>
<evidence type="ECO:0000259" key="8">
    <source>
        <dbReference type="PROSITE" id="PS52035"/>
    </source>
</evidence>
<evidence type="ECO:0000256" key="7">
    <source>
        <dbReference type="PROSITE-ProRule" id="PRU01379"/>
    </source>
</evidence>
<evidence type="ECO:0000256" key="2">
    <source>
        <dbReference type="ARBA" id="ARBA00005988"/>
    </source>
</evidence>
<dbReference type="EMBL" id="QYYH01000004">
    <property type="protein sequence ID" value="RJY19327.1"/>
    <property type="molecule type" value="Genomic_DNA"/>
</dbReference>
<comment type="caution">
    <text evidence="7">Lacks conserved residue(s) required for the propagation of feature annotation.</text>
</comment>
<comment type="similarity">
    <text evidence="2 7">Belongs to the peptidase M14 family.</text>
</comment>
<evidence type="ECO:0000256" key="4">
    <source>
        <dbReference type="ARBA" id="ARBA00022801"/>
    </source>
</evidence>
<dbReference type="InterPro" id="IPR000834">
    <property type="entry name" value="Peptidase_M14"/>
</dbReference>
<comment type="caution">
    <text evidence="9">The sequence shown here is derived from an EMBL/GenBank/DDBJ whole genome shotgun (WGS) entry which is preliminary data.</text>
</comment>
<dbReference type="AlphaFoldDB" id="A0A3A6U5L6"/>
<evidence type="ECO:0000313" key="10">
    <source>
        <dbReference type="Proteomes" id="UP000273022"/>
    </source>
</evidence>
<dbReference type="GO" id="GO:0004181">
    <property type="term" value="F:metallocarboxypeptidase activity"/>
    <property type="evidence" value="ECO:0007669"/>
    <property type="project" value="InterPro"/>
</dbReference>
<organism evidence="9 10">
    <name type="scientific">Parashewanella spongiae</name>
    <dbReference type="NCBI Taxonomy" id="342950"/>
    <lineage>
        <taxon>Bacteria</taxon>
        <taxon>Pseudomonadati</taxon>
        <taxon>Pseudomonadota</taxon>
        <taxon>Gammaproteobacteria</taxon>
        <taxon>Alteromonadales</taxon>
        <taxon>Shewanellaceae</taxon>
        <taxon>Parashewanella</taxon>
    </lineage>
</organism>
<evidence type="ECO:0000313" key="9">
    <source>
        <dbReference type="EMBL" id="RJY19327.1"/>
    </source>
</evidence>
<keyword evidence="6" id="KW-0482">Metalloprotease</keyword>
<evidence type="ECO:0000256" key="3">
    <source>
        <dbReference type="ARBA" id="ARBA00022670"/>
    </source>
</evidence>
<dbReference type="RefSeq" id="WP_121851811.1">
    <property type="nucleotide sequence ID" value="NZ_CP037952.1"/>
</dbReference>
<keyword evidence="5" id="KW-0862">Zinc</keyword>
<proteinExistence type="inferred from homology"/>
<comment type="cofactor">
    <cofactor evidence="1">
        <name>Zn(2+)</name>
        <dbReference type="ChEBI" id="CHEBI:29105"/>
    </cofactor>
</comment>
<keyword evidence="10" id="KW-1185">Reference proteome</keyword>
<evidence type="ECO:0000256" key="5">
    <source>
        <dbReference type="ARBA" id="ARBA00022833"/>
    </source>
</evidence>
<dbReference type="SMART" id="SM00631">
    <property type="entry name" value="Zn_pept"/>
    <property type="match status" value="1"/>
</dbReference>
<evidence type="ECO:0000256" key="6">
    <source>
        <dbReference type="ARBA" id="ARBA00023049"/>
    </source>
</evidence>
<dbReference type="Proteomes" id="UP000273022">
    <property type="component" value="Unassembled WGS sequence"/>
</dbReference>
<gene>
    <name evidence="9" type="ORF">D5R81_01065</name>
</gene>